<proteinExistence type="predicted"/>
<keyword evidence="2" id="KW-0472">Membrane</keyword>
<dbReference type="EMBL" id="MN739633">
    <property type="protein sequence ID" value="QHT17295.1"/>
    <property type="molecule type" value="Genomic_DNA"/>
</dbReference>
<reference evidence="3" key="1">
    <citation type="journal article" date="2020" name="Nature">
        <title>Giant virus diversity and host interactions through global metagenomics.</title>
        <authorList>
            <person name="Schulz F."/>
            <person name="Roux S."/>
            <person name="Paez-Espino D."/>
            <person name="Jungbluth S."/>
            <person name="Walsh D.A."/>
            <person name="Denef V.J."/>
            <person name="McMahon K.D."/>
            <person name="Konstantinidis K.T."/>
            <person name="Eloe-Fadrosh E.A."/>
            <person name="Kyrpides N.C."/>
            <person name="Woyke T."/>
        </authorList>
    </citation>
    <scope>NUCLEOTIDE SEQUENCE</scope>
    <source>
        <strain evidence="3">GVMAG-M-3300023174-24</strain>
    </source>
</reference>
<evidence type="ECO:0000256" key="1">
    <source>
        <dbReference type="SAM" id="MobiDB-lite"/>
    </source>
</evidence>
<accession>A0A6C0DNY6</accession>
<sequence length="240" mass="27769">MSSLITSASEWINDDNLNKKRTPTIRRNAKQRINLQGIGEPDEYSTHSNQDIDNFKNTEPMSINDVQLATQDRNTRVTELLNKITSADTETDNKKLSNFNPISHPSINVKKDMDDNTEIKKYIPQFPSYLEASNNSKSQPNNYSGDDSKINKLSNYSRSYEHPVKLQHNNQPYYANMGLNPNMPRDDKLMEKINYMIHLLEEQQLEKTSNITEEFVLYSFLGVFIIFIVDSFARSGKYTR</sequence>
<name>A0A6C0DNY6_9ZZZZ</name>
<feature type="transmembrane region" description="Helical" evidence="2">
    <location>
        <begin position="215"/>
        <end position="233"/>
    </location>
</feature>
<keyword evidence="2" id="KW-1133">Transmembrane helix</keyword>
<evidence type="ECO:0000313" key="3">
    <source>
        <dbReference type="EMBL" id="QHT17295.1"/>
    </source>
</evidence>
<dbReference type="AlphaFoldDB" id="A0A6C0DNY6"/>
<feature type="compositionally biased region" description="Polar residues" evidence="1">
    <location>
        <begin position="46"/>
        <end position="60"/>
    </location>
</feature>
<feature type="region of interest" description="Disordered" evidence="1">
    <location>
        <begin position="37"/>
        <end position="60"/>
    </location>
</feature>
<keyword evidence="2" id="KW-0812">Transmembrane</keyword>
<evidence type="ECO:0000256" key="2">
    <source>
        <dbReference type="SAM" id="Phobius"/>
    </source>
</evidence>
<organism evidence="3">
    <name type="scientific">viral metagenome</name>
    <dbReference type="NCBI Taxonomy" id="1070528"/>
    <lineage>
        <taxon>unclassified sequences</taxon>
        <taxon>metagenomes</taxon>
        <taxon>organismal metagenomes</taxon>
    </lineage>
</organism>
<protein>
    <submittedName>
        <fullName evidence="3">Uncharacterized protein</fullName>
    </submittedName>
</protein>